<evidence type="ECO:0000256" key="2">
    <source>
        <dbReference type="ARBA" id="ARBA00008814"/>
    </source>
</evidence>
<dbReference type="GO" id="GO:0030288">
    <property type="term" value="C:outer membrane-bounded periplasmic space"/>
    <property type="evidence" value="ECO:0007669"/>
    <property type="project" value="TreeGrafter"/>
</dbReference>
<dbReference type="GO" id="GO:1901678">
    <property type="term" value="P:iron coordination entity transport"/>
    <property type="evidence" value="ECO:0007669"/>
    <property type="project" value="UniProtKB-ARBA"/>
</dbReference>
<proteinExistence type="inferred from homology"/>
<dbReference type="InterPro" id="IPR002491">
    <property type="entry name" value="ABC_transptr_periplasmic_BD"/>
</dbReference>
<dbReference type="OrthoDB" id="1846031at2"/>
<dbReference type="SUPFAM" id="SSF53807">
    <property type="entry name" value="Helical backbone' metal receptor"/>
    <property type="match status" value="1"/>
</dbReference>
<dbReference type="RefSeq" id="WP_120790000.1">
    <property type="nucleotide sequence ID" value="NZ_CP032624.1"/>
</dbReference>
<dbReference type="AlphaFoldDB" id="A0A387BTS5"/>
<evidence type="ECO:0000313" key="7">
    <source>
        <dbReference type="EMBL" id="AYG04470.1"/>
    </source>
</evidence>
<dbReference type="PROSITE" id="PS51257">
    <property type="entry name" value="PROKAR_LIPOPROTEIN"/>
    <property type="match status" value="1"/>
</dbReference>
<accession>A0A387BTS5</accession>
<keyword evidence="3" id="KW-0813">Transport</keyword>
<feature type="domain" description="Fe/B12 periplasmic-binding" evidence="6">
    <location>
        <begin position="62"/>
        <end position="337"/>
    </location>
</feature>
<dbReference type="Gene3D" id="3.40.50.1980">
    <property type="entry name" value="Nitrogenase molybdenum iron protein domain"/>
    <property type="match status" value="2"/>
</dbReference>
<dbReference type="KEGG" id="gry:D7I44_13640"/>
<evidence type="ECO:0000256" key="5">
    <source>
        <dbReference type="SAM" id="SignalP"/>
    </source>
</evidence>
<comment type="subcellular location">
    <subcellularLocation>
        <location evidence="1">Cell envelope</location>
    </subcellularLocation>
</comment>
<dbReference type="PROSITE" id="PS50983">
    <property type="entry name" value="FE_B12_PBP"/>
    <property type="match status" value="1"/>
</dbReference>
<evidence type="ECO:0000256" key="3">
    <source>
        <dbReference type="ARBA" id="ARBA00022448"/>
    </source>
</evidence>
<dbReference type="InterPro" id="IPR051313">
    <property type="entry name" value="Bact_iron-sidero_bind"/>
</dbReference>
<sequence length="341" mass="35554">MTPRRKALIGAAVAVIAALGLAGCSSADNGSGASQPTSSAKASAVTIHDAFGDTVIASKPKRVVTLGWGSTEAALAIGVDPVAMPFQAYAGDKDGVLPWIKDYVAKNKLEMPKVLPNTTDDPPYEAIAAAKPDLILAPYSGLTQKQDQLLKAIAPTVAYPDQPWATPWKDIISISGTALFEPAKATKVLDGIETQIKDAAAAHPEFKGKSIAEVWASPQEFDVYKKEDPRVQFALDLGFTSAPSVDQLANGDQTFYYALSTEKVDQLTSDVLVSYGDTDASQQAFLTSSYGSGMSQVKAGAVAQLTGPAFISAVSPPTALSLSWGLKDYVAALSKAAKAAG</sequence>
<dbReference type="PANTHER" id="PTHR30532:SF24">
    <property type="entry name" value="FERRIC ENTEROBACTIN-BINDING PERIPLASMIC PROTEIN FEPB"/>
    <property type="match status" value="1"/>
</dbReference>
<comment type="similarity">
    <text evidence="2">Belongs to the bacterial solute-binding protein 8 family.</text>
</comment>
<evidence type="ECO:0000256" key="1">
    <source>
        <dbReference type="ARBA" id="ARBA00004196"/>
    </source>
</evidence>
<dbReference type="PANTHER" id="PTHR30532">
    <property type="entry name" value="IRON III DICITRATE-BINDING PERIPLASMIC PROTEIN"/>
    <property type="match status" value="1"/>
</dbReference>
<feature type="chain" id="PRO_5017371303" evidence="5">
    <location>
        <begin position="28"/>
        <end position="341"/>
    </location>
</feature>
<dbReference type="Pfam" id="PF01497">
    <property type="entry name" value="Peripla_BP_2"/>
    <property type="match status" value="1"/>
</dbReference>
<evidence type="ECO:0000256" key="4">
    <source>
        <dbReference type="ARBA" id="ARBA00022729"/>
    </source>
</evidence>
<dbReference type="Proteomes" id="UP000275069">
    <property type="component" value="Chromosome"/>
</dbReference>
<gene>
    <name evidence="7" type="ORF">D7I44_13640</name>
</gene>
<dbReference type="CDD" id="cd01146">
    <property type="entry name" value="FhuD"/>
    <property type="match status" value="1"/>
</dbReference>
<reference evidence="7 8" key="1">
    <citation type="submission" date="2018-09" db="EMBL/GenBank/DDBJ databases">
        <title>Genome sequencing of strain 2DFW10M-5.</title>
        <authorList>
            <person name="Heo J."/>
            <person name="Kim S.-J."/>
            <person name="Kwon S.-W."/>
        </authorList>
    </citation>
    <scope>NUCLEOTIDE SEQUENCE [LARGE SCALE GENOMIC DNA]</scope>
    <source>
        <strain evidence="7 8">2DFW10M-5</strain>
    </source>
</reference>
<organism evidence="7 8">
    <name type="scientific">Gryllotalpicola protaetiae</name>
    <dbReference type="NCBI Taxonomy" id="2419771"/>
    <lineage>
        <taxon>Bacteria</taxon>
        <taxon>Bacillati</taxon>
        <taxon>Actinomycetota</taxon>
        <taxon>Actinomycetes</taxon>
        <taxon>Micrococcales</taxon>
        <taxon>Microbacteriaceae</taxon>
        <taxon>Gryllotalpicola</taxon>
    </lineage>
</organism>
<feature type="signal peptide" evidence="5">
    <location>
        <begin position="1"/>
        <end position="27"/>
    </location>
</feature>
<keyword evidence="8" id="KW-1185">Reference proteome</keyword>
<evidence type="ECO:0000259" key="6">
    <source>
        <dbReference type="PROSITE" id="PS50983"/>
    </source>
</evidence>
<dbReference type="EMBL" id="CP032624">
    <property type="protein sequence ID" value="AYG04470.1"/>
    <property type="molecule type" value="Genomic_DNA"/>
</dbReference>
<evidence type="ECO:0000313" key="8">
    <source>
        <dbReference type="Proteomes" id="UP000275069"/>
    </source>
</evidence>
<name>A0A387BTS5_9MICO</name>
<protein>
    <submittedName>
        <fullName evidence="7">Iron-siderophore ABC transporter substrate-binding protein</fullName>
    </submittedName>
</protein>
<keyword evidence="4 5" id="KW-0732">Signal</keyword>